<evidence type="ECO:0000313" key="3">
    <source>
        <dbReference type="EnsemblPlants" id="Pp3c21_7000V3.1"/>
    </source>
</evidence>
<reference evidence="3" key="3">
    <citation type="submission" date="2020-12" db="UniProtKB">
        <authorList>
            <consortium name="EnsemblPlants"/>
        </authorList>
    </citation>
    <scope>IDENTIFICATION</scope>
</reference>
<keyword evidence="4" id="KW-1185">Reference proteome</keyword>
<reference evidence="2 4" key="1">
    <citation type="journal article" date="2008" name="Science">
        <title>The Physcomitrella genome reveals evolutionary insights into the conquest of land by plants.</title>
        <authorList>
            <person name="Rensing S."/>
            <person name="Lang D."/>
            <person name="Zimmer A."/>
            <person name="Terry A."/>
            <person name="Salamov A."/>
            <person name="Shapiro H."/>
            <person name="Nishiyama T."/>
            <person name="Perroud P.-F."/>
            <person name="Lindquist E."/>
            <person name="Kamisugi Y."/>
            <person name="Tanahashi T."/>
            <person name="Sakakibara K."/>
            <person name="Fujita T."/>
            <person name="Oishi K."/>
            <person name="Shin-I T."/>
            <person name="Kuroki Y."/>
            <person name="Toyoda A."/>
            <person name="Suzuki Y."/>
            <person name="Hashimoto A."/>
            <person name="Yamaguchi K."/>
            <person name="Sugano A."/>
            <person name="Kohara Y."/>
            <person name="Fujiyama A."/>
            <person name="Anterola A."/>
            <person name="Aoki S."/>
            <person name="Ashton N."/>
            <person name="Barbazuk W.B."/>
            <person name="Barker E."/>
            <person name="Bennetzen J."/>
            <person name="Bezanilla M."/>
            <person name="Blankenship R."/>
            <person name="Cho S.H."/>
            <person name="Dutcher S."/>
            <person name="Estelle M."/>
            <person name="Fawcett J.A."/>
            <person name="Gundlach H."/>
            <person name="Hanada K."/>
            <person name="Heyl A."/>
            <person name="Hicks K.A."/>
            <person name="Hugh J."/>
            <person name="Lohr M."/>
            <person name="Mayer K."/>
            <person name="Melkozernov A."/>
            <person name="Murata T."/>
            <person name="Nelson D."/>
            <person name="Pils B."/>
            <person name="Prigge M."/>
            <person name="Reiss B."/>
            <person name="Renner T."/>
            <person name="Rombauts S."/>
            <person name="Rushton P."/>
            <person name="Sanderfoot A."/>
            <person name="Schween G."/>
            <person name="Shiu S.-H."/>
            <person name="Stueber K."/>
            <person name="Theodoulou F.L."/>
            <person name="Tu H."/>
            <person name="Van de Peer Y."/>
            <person name="Verrier P.J."/>
            <person name="Waters E."/>
            <person name="Wood A."/>
            <person name="Yang L."/>
            <person name="Cove D."/>
            <person name="Cuming A."/>
            <person name="Hasebe M."/>
            <person name="Lucas S."/>
            <person name="Mishler D.B."/>
            <person name="Reski R."/>
            <person name="Grigoriev I."/>
            <person name="Quatrano R.S."/>
            <person name="Boore J.L."/>
        </authorList>
    </citation>
    <scope>NUCLEOTIDE SEQUENCE [LARGE SCALE GENOMIC DNA]</scope>
    <source>
        <strain evidence="3 4">cv. Gransden 2004</strain>
    </source>
</reference>
<evidence type="ECO:0000313" key="2">
    <source>
        <dbReference type="EMBL" id="PNR31702.1"/>
    </source>
</evidence>
<dbReference type="Proteomes" id="UP000006727">
    <property type="component" value="Chromosome 21"/>
</dbReference>
<dbReference type="Pfam" id="PF25597">
    <property type="entry name" value="SH3_retrovirus"/>
    <property type="match status" value="1"/>
</dbReference>
<protein>
    <recommendedName>
        <fullName evidence="1">Retroviral polymerase SH3-like domain-containing protein</fullName>
    </recommendedName>
</protein>
<dbReference type="InterPro" id="IPR057670">
    <property type="entry name" value="SH3_retrovirus"/>
</dbReference>
<name>A0A2K1IR01_PHYPA</name>
<dbReference type="EMBL" id="ABEU02000021">
    <property type="protein sequence ID" value="PNR31702.1"/>
    <property type="molecule type" value="Genomic_DNA"/>
</dbReference>
<dbReference type="AlphaFoldDB" id="A0A2K1IR01"/>
<evidence type="ECO:0000313" key="4">
    <source>
        <dbReference type="Proteomes" id="UP000006727"/>
    </source>
</evidence>
<proteinExistence type="predicted"/>
<accession>A0A2K1IR01</accession>
<sequence length="179" mass="21293">MKHKSEAFEKFTLYKKFVEKQTSFKIKTLRFDHGGYNKESKACRLVNIKNQKIFISRDVFFNENLYDLKTTYLQKKNEELLLDLELFKHPTTTVRTNEQNIQHVRRMSSPPILHLQDIHVFDQHSLYSTSQNVREQLPFYIDIIDDFSKLLLSNDNKILHLKHDEAHSTLQVLKLLLSS</sequence>
<gene>
    <name evidence="2" type="ORF">PHYPA_025824</name>
</gene>
<dbReference type="EnsemblPlants" id="Pp3c21_7000V3.1">
    <property type="protein sequence ID" value="Pp3c21_7000V3.1"/>
    <property type="gene ID" value="Pp3c21_7000"/>
</dbReference>
<organism evidence="2">
    <name type="scientific">Physcomitrium patens</name>
    <name type="common">Spreading-leaved earth moss</name>
    <name type="synonym">Physcomitrella patens</name>
    <dbReference type="NCBI Taxonomy" id="3218"/>
    <lineage>
        <taxon>Eukaryota</taxon>
        <taxon>Viridiplantae</taxon>
        <taxon>Streptophyta</taxon>
        <taxon>Embryophyta</taxon>
        <taxon>Bryophyta</taxon>
        <taxon>Bryophytina</taxon>
        <taxon>Bryopsida</taxon>
        <taxon>Funariidae</taxon>
        <taxon>Funariales</taxon>
        <taxon>Funariaceae</taxon>
        <taxon>Physcomitrium</taxon>
    </lineage>
</organism>
<dbReference type="Gramene" id="Pp3c21_7000V3.1">
    <property type="protein sequence ID" value="Pp3c21_7000V3.1"/>
    <property type="gene ID" value="Pp3c21_7000"/>
</dbReference>
<dbReference type="InParanoid" id="A0A2K1IR01"/>
<feature type="domain" description="Retroviral polymerase SH3-like" evidence="1">
    <location>
        <begin position="35"/>
        <end position="70"/>
    </location>
</feature>
<evidence type="ECO:0000259" key="1">
    <source>
        <dbReference type="Pfam" id="PF25597"/>
    </source>
</evidence>
<reference evidence="2 4" key="2">
    <citation type="journal article" date="2018" name="Plant J.">
        <title>The Physcomitrella patens chromosome-scale assembly reveals moss genome structure and evolution.</title>
        <authorList>
            <person name="Lang D."/>
            <person name="Ullrich K.K."/>
            <person name="Murat F."/>
            <person name="Fuchs J."/>
            <person name="Jenkins J."/>
            <person name="Haas F.B."/>
            <person name="Piednoel M."/>
            <person name="Gundlach H."/>
            <person name="Van Bel M."/>
            <person name="Meyberg R."/>
            <person name="Vives C."/>
            <person name="Morata J."/>
            <person name="Symeonidi A."/>
            <person name="Hiss M."/>
            <person name="Muchero W."/>
            <person name="Kamisugi Y."/>
            <person name="Saleh O."/>
            <person name="Blanc G."/>
            <person name="Decker E.L."/>
            <person name="van Gessel N."/>
            <person name="Grimwood J."/>
            <person name="Hayes R.D."/>
            <person name="Graham S.W."/>
            <person name="Gunter L.E."/>
            <person name="McDaniel S.F."/>
            <person name="Hoernstein S.N.W."/>
            <person name="Larsson A."/>
            <person name="Li F.W."/>
            <person name="Perroud P.F."/>
            <person name="Phillips J."/>
            <person name="Ranjan P."/>
            <person name="Rokshar D.S."/>
            <person name="Rothfels C.J."/>
            <person name="Schneider L."/>
            <person name="Shu S."/>
            <person name="Stevenson D.W."/>
            <person name="Thummler F."/>
            <person name="Tillich M."/>
            <person name="Villarreal Aguilar J.C."/>
            <person name="Widiez T."/>
            <person name="Wong G.K."/>
            <person name="Wymore A."/>
            <person name="Zhang Y."/>
            <person name="Zimmer A.D."/>
            <person name="Quatrano R.S."/>
            <person name="Mayer K.F.X."/>
            <person name="Goodstein D."/>
            <person name="Casacuberta J.M."/>
            <person name="Vandepoele K."/>
            <person name="Reski R."/>
            <person name="Cuming A.C."/>
            <person name="Tuskan G.A."/>
            <person name="Maumus F."/>
            <person name="Salse J."/>
            <person name="Schmutz J."/>
            <person name="Rensing S.A."/>
        </authorList>
    </citation>
    <scope>NUCLEOTIDE SEQUENCE [LARGE SCALE GENOMIC DNA]</scope>
    <source>
        <strain evidence="3 4">cv. Gransden 2004</strain>
    </source>
</reference>